<dbReference type="AlphaFoldDB" id="A0A382EXV1"/>
<dbReference type="EMBL" id="UINC01046806">
    <property type="protein sequence ID" value="SVB55275.1"/>
    <property type="molecule type" value="Genomic_DNA"/>
</dbReference>
<dbReference type="Pfam" id="PF00171">
    <property type="entry name" value="Aldedh"/>
    <property type="match status" value="1"/>
</dbReference>
<keyword evidence="2" id="KW-0560">Oxidoreductase</keyword>
<evidence type="ECO:0000313" key="4">
    <source>
        <dbReference type="EMBL" id="SVB55275.1"/>
    </source>
</evidence>
<dbReference type="InterPro" id="IPR015590">
    <property type="entry name" value="Aldehyde_DH_dom"/>
</dbReference>
<dbReference type="PROSITE" id="PS00070">
    <property type="entry name" value="ALDEHYDE_DEHYDR_CYS"/>
    <property type="match status" value="1"/>
</dbReference>
<reference evidence="4" key="1">
    <citation type="submission" date="2018-05" db="EMBL/GenBank/DDBJ databases">
        <authorList>
            <person name="Lanie J.A."/>
            <person name="Ng W.-L."/>
            <person name="Kazmierczak K.M."/>
            <person name="Andrzejewski T.M."/>
            <person name="Davidsen T.M."/>
            <person name="Wayne K.J."/>
            <person name="Tettelin H."/>
            <person name="Glass J.I."/>
            <person name="Rusch D."/>
            <person name="Podicherti R."/>
            <person name="Tsui H.-C.T."/>
            <person name="Winkler M.E."/>
        </authorList>
    </citation>
    <scope>NUCLEOTIDE SEQUENCE</scope>
</reference>
<dbReference type="FunFam" id="3.40.605.10:FF:000005">
    <property type="entry name" value="Succinate-semialdehyde dehydrogenase I"/>
    <property type="match status" value="1"/>
</dbReference>
<organism evidence="4">
    <name type="scientific">marine metagenome</name>
    <dbReference type="NCBI Taxonomy" id="408172"/>
    <lineage>
        <taxon>unclassified sequences</taxon>
        <taxon>metagenomes</taxon>
        <taxon>ecological metagenomes</taxon>
    </lineage>
</organism>
<dbReference type="GO" id="GO:0004777">
    <property type="term" value="F:succinate-semialdehyde dehydrogenase (NAD+) activity"/>
    <property type="evidence" value="ECO:0007669"/>
    <property type="project" value="TreeGrafter"/>
</dbReference>
<dbReference type="Gene3D" id="3.40.605.10">
    <property type="entry name" value="Aldehyde Dehydrogenase, Chain A, domain 1"/>
    <property type="match status" value="1"/>
</dbReference>
<dbReference type="InterPro" id="IPR050740">
    <property type="entry name" value="Aldehyde_DH_Superfamily"/>
</dbReference>
<feature type="domain" description="Aldehyde dehydrogenase" evidence="3">
    <location>
        <begin position="19"/>
        <end position="297"/>
    </location>
</feature>
<dbReference type="PANTHER" id="PTHR43353">
    <property type="entry name" value="SUCCINATE-SEMIALDEHYDE DEHYDROGENASE, MITOCHONDRIAL"/>
    <property type="match status" value="1"/>
</dbReference>
<comment type="similarity">
    <text evidence="1">Belongs to the aldehyde dehydrogenase family.</text>
</comment>
<evidence type="ECO:0000259" key="3">
    <source>
        <dbReference type="Pfam" id="PF00171"/>
    </source>
</evidence>
<dbReference type="GO" id="GO:0005829">
    <property type="term" value="C:cytosol"/>
    <property type="evidence" value="ECO:0007669"/>
    <property type="project" value="TreeGrafter"/>
</dbReference>
<gene>
    <name evidence="4" type="ORF">METZ01_LOCUS208129</name>
</gene>
<dbReference type="GO" id="GO:0009450">
    <property type="term" value="P:gamma-aminobutyric acid catabolic process"/>
    <property type="evidence" value="ECO:0007669"/>
    <property type="project" value="TreeGrafter"/>
</dbReference>
<dbReference type="InterPro" id="IPR016160">
    <property type="entry name" value="Ald_DH_CS_CYS"/>
</dbReference>
<evidence type="ECO:0000256" key="1">
    <source>
        <dbReference type="ARBA" id="ARBA00009986"/>
    </source>
</evidence>
<name>A0A382EXV1_9ZZZZ</name>
<dbReference type="PANTHER" id="PTHR43353:SF5">
    <property type="entry name" value="SUCCINATE-SEMIALDEHYDE DEHYDROGENASE, MITOCHONDRIAL"/>
    <property type="match status" value="1"/>
</dbReference>
<protein>
    <recommendedName>
        <fullName evidence="3">Aldehyde dehydrogenase domain-containing protein</fullName>
    </recommendedName>
</protein>
<accession>A0A382EXV1</accession>
<dbReference type="InterPro" id="IPR016161">
    <property type="entry name" value="Ald_DH/histidinol_DH"/>
</dbReference>
<evidence type="ECO:0000256" key="2">
    <source>
        <dbReference type="ARBA" id="ARBA00023002"/>
    </source>
</evidence>
<proteinExistence type="inferred from homology"/>
<feature type="non-terminal residue" evidence="4">
    <location>
        <position position="297"/>
    </location>
</feature>
<sequence>MELNNKSLFKQECFIGGKWVNSLSGKTIEVENPATQETIGIVPKCDAKETSTAIESANNAFKDWKNKTAKERSIVLKKWHDLILENIDDLAYIMTVEQGKPLAEAKGEILMGTTYIEFYAEEAKRVYGDIIPDPLPDRRIVVIKQPVGVIGAITPWNFPSTMITRKCAPALAVGCSVVIKPASQTPFSALALAVLAEQAGFPKGVFNIVTGSSNEIGKELTENPIVKKISFTGSTEVGKILLKQSSSTVKKVSMELGGHAPFIVFDDANVDEAVIGVMQSKFRNSGQTCICANRIFV</sequence>
<dbReference type="InterPro" id="IPR016162">
    <property type="entry name" value="Ald_DH_N"/>
</dbReference>
<dbReference type="SUPFAM" id="SSF53720">
    <property type="entry name" value="ALDH-like"/>
    <property type="match status" value="1"/>
</dbReference>